<dbReference type="PANTHER" id="PTHR43707:SF1">
    <property type="entry name" value="HISTIDINE--TRNA LIGASE, MITOCHONDRIAL-RELATED"/>
    <property type="match status" value="1"/>
</dbReference>
<accession>A0A1G8WYJ1</accession>
<dbReference type="InterPro" id="IPR004154">
    <property type="entry name" value="Anticodon-bd"/>
</dbReference>
<keyword evidence="15" id="KW-1185">Reference proteome</keyword>
<dbReference type="PROSITE" id="PS50862">
    <property type="entry name" value="AA_TRNA_LIGASE_II"/>
    <property type="match status" value="1"/>
</dbReference>
<feature type="binding site" evidence="12">
    <location>
        <position position="111"/>
    </location>
    <ligand>
        <name>L-histidine</name>
        <dbReference type="ChEBI" id="CHEBI:57595"/>
    </ligand>
</feature>
<dbReference type="CDD" id="cd00859">
    <property type="entry name" value="HisRS_anticodon"/>
    <property type="match status" value="1"/>
</dbReference>
<dbReference type="STRING" id="658219.SAMN05216212_0903"/>
<evidence type="ECO:0000256" key="8">
    <source>
        <dbReference type="ARBA" id="ARBA00022917"/>
    </source>
</evidence>
<dbReference type="NCBIfam" id="TIGR00442">
    <property type="entry name" value="hisS"/>
    <property type="match status" value="1"/>
</dbReference>
<organism evidence="14 15">
    <name type="scientific">Microbulbifer yueqingensis</name>
    <dbReference type="NCBI Taxonomy" id="658219"/>
    <lineage>
        <taxon>Bacteria</taxon>
        <taxon>Pseudomonadati</taxon>
        <taxon>Pseudomonadota</taxon>
        <taxon>Gammaproteobacteria</taxon>
        <taxon>Cellvibrionales</taxon>
        <taxon>Microbulbiferaceae</taxon>
        <taxon>Microbulbifer</taxon>
    </lineage>
</organism>
<evidence type="ECO:0000256" key="1">
    <source>
        <dbReference type="ARBA" id="ARBA00004496"/>
    </source>
</evidence>
<feature type="binding site" evidence="12">
    <location>
        <position position="129"/>
    </location>
    <ligand>
        <name>L-histidine</name>
        <dbReference type="ChEBI" id="CHEBI:57595"/>
    </ligand>
</feature>
<dbReference type="OrthoDB" id="9800814at2"/>
<feature type="binding site" evidence="12">
    <location>
        <begin position="261"/>
        <end position="262"/>
    </location>
    <ligand>
        <name>L-histidine</name>
        <dbReference type="ChEBI" id="CHEBI:57595"/>
    </ligand>
</feature>
<dbReference type="AlphaFoldDB" id="A0A1G8WYJ1"/>
<dbReference type="EC" id="6.1.1.21" evidence="11"/>
<sequence>MKQLRAIRGMNDLLPADSPTWQYVESTLSELFARYGYSEIRTPLLEVTQLFSRAVGEATDIVEKEMYTFDDKSGDSVTLRPEGTAGTVRAGIQNNLLTTPQRLWYFGPMFRYERPQKGRLRQFHQFGVEVFGIEGPDIDAEILIMTARLWRQLGVADHVRLQLNSLGNSESRAAYREALVAYLEERRDQLDEDSQRRLERNPLRILDSKNTQTQELLADAPCLLDFLDQESAAHFASLRQMLDAAGIEYEINPRLVRGLDYYGKTVFEWVTDSLGAQGTVCAGGRYDGLVEQMGGKPTPAVGFGLGVERLVLLLQTLEVLPEALEQQVDAYLVAVGDVQSAALTAAEQIRDSLPWLRLQTHCGGGSFKSQMKKADKSSADFALIIGEDEAAAGQVTVKFLRADEPQQTVAVADLAAVLQG</sequence>
<protein>
    <recommendedName>
        <fullName evidence="11">Histidine--tRNA ligase</fullName>
        <ecNumber evidence="11">6.1.1.21</ecNumber>
    </recommendedName>
    <alternativeName>
        <fullName evidence="11">Histidyl-tRNA synthetase</fullName>
        <shortName evidence="11">HisRS</shortName>
    </alternativeName>
</protein>
<keyword evidence="9 11" id="KW-0030">Aminoacyl-tRNA synthetase</keyword>
<dbReference type="Proteomes" id="UP000199305">
    <property type="component" value="Unassembled WGS sequence"/>
</dbReference>
<keyword evidence="4 11" id="KW-0963">Cytoplasm</keyword>
<evidence type="ECO:0000256" key="7">
    <source>
        <dbReference type="ARBA" id="ARBA00022840"/>
    </source>
</evidence>
<dbReference type="HAMAP" id="MF_00127">
    <property type="entry name" value="His_tRNA_synth"/>
    <property type="match status" value="1"/>
</dbReference>
<dbReference type="InterPro" id="IPR045864">
    <property type="entry name" value="aa-tRNA-synth_II/BPL/LPL"/>
</dbReference>
<keyword evidence="7 11" id="KW-0067">ATP-binding</keyword>
<evidence type="ECO:0000313" key="14">
    <source>
        <dbReference type="EMBL" id="SDJ83468.1"/>
    </source>
</evidence>
<dbReference type="Pfam" id="PF03129">
    <property type="entry name" value="HGTP_anticodon"/>
    <property type="match status" value="1"/>
</dbReference>
<feature type="binding site" evidence="12">
    <location>
        <begin position="82"/>
        <end position="84"/>
    </location>
    <ligand>
        <name>L-histidine</name>
        <dbReference type="ChEBI" id="CHEBI:57595"/>
    </ligand>
</feature>
<dbReference type="Gene3D" id="3.30.930.10">
    <property type="entry name" value="Bira Bifunctional Protein, Domain 2"/>
    <property type="match status" value="1"/>
</dbReference>
<dbReference type="PIRSF" id="PIRSF001549">
    <property type="entry name" value="His-tRNA_synth"/>
    <property type="match status" value="1"/>
</dbReference>
<evidence type="ECO:0000256" key="11">
    <source>
        <dbReference type="HAMAP-Rule" id="MF_00127"/>
    </source>
</evidence>
<evidence type="ECO:0000256" key="6">
    <source>
        <dbReference type="ARBA" id="ARBA00022741"/>
    </source>
</evidence>
<dbReference type="EMBL" id="FNFH01000002">
    <property type="protein sequence ID" value="SDJ83468.1"/>
    <property type="molecule type" value="Genomic_DNA"/>
</dbReference>
<keyword evidence="8 11" id="KW-0648">Protein biosynthesis</keyword>
<reference evidence="15" key="1">
    <citation type="submission" date="2016-10" db="EMBL/GenBank/DDBJ databases">
        <authorList>
            <person name="Varghese N."/>
            <person name="Submissions S."/>
        </authorList>
    </citation>
    <scope>NUCLEOTIDE SEQUENCE [LARGE SCALE GENOMIC DNA]</scope>
    <source>
        <strain evidence="15">CGMCC 1.10658</strain>
    </source>
</reference>
<evidence type="ECO:0000313" key="15">
    <source>
        <dbReference type="Proteomes" id="UP000199305"/>
    </source>
</evidence>
<feature type="binding site" evidence="12">
    <location>
        <position position="125"/>
    </location>
    <ligand>
        <name>L-histidine</name>
        <dbReference type="ChEBI" id="CHEBI:57595"/>
    </ligand>
</feature>
<comment type="subcellular location">
    <subcellularLocation>
        <location evidence="1 11">Cytoplasm</location>
    </subcellularLocation>
</comment>
<dbReference type="PANTHER" id="PTHR43707">
    <property type="entry name" value="HISTIDYL-TRNA SYNTHETASE"/>
    <property type="match status" value="1"/>
</dbReference>
<dbReference type="GO" id="GO:0005737">
    <property type="term" value="C:cytoplasm"/>
    <property type="evidence" value="ECO:0007669"/>
    <property type="project" value="UniProtKB-SubCell"/>
</dbReference>
<evidence type="ECO:0000256" key="10">
    <source>
        <dbReference type="ARBA" id="ARBA00047639"/>
    </source>
</evidence>
<keyword evidence="5 11" id="KW-0436">Ligase</keyword>
<evidence type="ECO:0000256" key="4">
    <source>
        <dbReference type="ARBA" id="ARBA00022490"/>
    </source>
</evidence>
<evidence type="ECO:0000256" key="12">
    <source>
        <dbReference type="PIRSR" id="PIRSR001549-1"/>
    </source>
</evidence>
<evidence type="ECO:0000256" key="5">
    <source>
        <dbReference type="ARBA" id="ARBA00022598"/>
    </source>
</evidence>
<evidence type="ECO:0000256" key="2">
    <source>
        <dbReference type="ARBA" id="ARBA00008226"/>
    </source>
</evidence>
<dbReference type="InterPro" id="IPR015807">
    <property type="entry name" value="His-tRNA-ligase"/>
</dbReference>
<gene>
    <name evidence="11" type="primary">hisS</name>
    <name evidence="14" type="ORF">SAMN05216212_0903</name>
</gene>
<dbReference type="InterPro" id="IPR041715">
    <property type="entry name" value="HisRS-like_core"/>
</dbReference>
<name>A0A1G8WYJ1_9GAMM</name>
<comment type="subunit">
    <text evidence="3 11">Homodimer.</text>
</comment>
<proteinExistence type="inferred from homology"/>
<dbReference type="SUPFAM" id="SSF55681">
    <property type="entry name" value="Class II aaRS and biotin synthetases"/>
    <property type="match status" value="1"/>
</dbReference>
<evidence type="ECO:0000256" key="9">
    <source>
        <dbReference type="ARBA" id="ARBA00023146"/>
    </source>
</evidence>
<dbReference type="Pfam" id="PF13393">
    <property type="entry name" value="tRNA-synt_His"/>
    <property type="match status" value="1"/>
</dbReference>
<feature type="domain" description="Aminoacyl-transfer RNA synthetases class-II family profile" evidence="13">
    <location>
        <begin position="1"/>
        <end position="354"/>
    </location>
</feature>
<comment type="similarity">
    <text evidence="2 11">Belongs to the class-II aminoacyl-tRNA synthetase family.</text>
</comment>
<dbReference type="InterPro" id="IPR006195">
    <property type="entry name" value="aa-tRNA-synth_II"/>
</dbReference>
<dbReference type="FunFam" id="3.30.930.10:FF:000005">
    <property type="entry name" value="Histidine--tRNA ligase"/>
    <property type="match status" value="1"/>
</dbReference>
<dbReference type="GO" id="GO:0005524">
    <property type="term" value="F:ATP binding"/>
    <property type="evidence" value="ECO:0007669"/>
    <property type="project" value="UniProtKB-UniRule"/>
</dbReference>
<dbReference type="Gene3D" id="3.40.50.800">
    <property type="entry name" value="Anticodon-binding domain"/>
    <property type="match status" value="1"/>
</dbReference>
<dbReference type="SUPFAM" id="SSF52954">
    <property type="entry name" value="Class II aaRS ABD-related"/>
    <property type="match status" value="1"/>
</dbReference>
<evidence type="ECO:0000259" key="13">
    <source>
        <dbReference type="PROSITE" id="PS50862"/>
    </source>
</evidence>
<dbReference type="InterPro" id="IPR036621">
    <property type="entry name" value="Anticodon-bd_dom_sf"/>
</dbReference>
<evidence type="ECO:0000256" key="3">
    <source>
        <dbReference type="ARBA" id="ARBA00011738"/>
    </source>
</evidence>
<comment type="catalytic activity">
    <reaction evidence="10 11">
        <text>tRNA(His) + L-histidine + ATP = L-histidyl-tRNA(His) + AMP + diphosphate + H(+)</text>
        <dbReference type="Rhea" id="RHEA:17313"/>
        <dbReference type="Rhea" id="RHEA-COMP:9665"/>
        <dbReference type="Rhea" id="RHEA-COMP:9689"/>
        <dbReference type="ChEBI" id="CHEBI:15378"/>
        <dbReference type="ChEBI" id="CHEBI:30616"/>
        <dbReference type="ChEBI" id="CHEBI:33019"/>
        <dbReference type="ChEBI" id="CHEBI:57595"/>
        <dbReference type="ChEBI" id="CHEBI:78442"/>
        <dbReference type="ChEBI" id="CHEBI:78527"/>
        <dbReference type="ChEBI" id="CHEBI:456215"/>
        <dbReference type="EC" id="6.1.1.21"/>
    </reaction>
</comment>
<keyword evidence="6 11" id="KW-0547">Nucleotide-binding</keyword>
<dbReference type="RefSeq" id="WP_091509103.1">
    <property type="nucleotide sequence ID" value="NZ_FNFH01000002.1"/>
</dbReference>
<dbReference type="CDD" id="cd00773">
    <property type="entry name" value="HisRS-like_core"/>
    <property type="match status" value="1"/>
</dbReference>
<dbReference type="InterPro" id="IPR004516">
    <property type="entry name" value="HisRS/HisZ"/>
</dbReference>
<feature type="binding site" evidence="12">
    <location>
        <position position="257"/>
    </location>
    <ligand>
        <name>L-histidine</name>
        <dbReference type="ChEBI" id="CHEBI:57595"/>
    </ligand>
</feature>
<dbReference type="GO" id="GO:0006427">
    <property type="term" value="P:histidyl-tRNA aminoacylation"/>
    <property type="evidence" value="ECO:0007669"/>
    <property type="project" value="UniProtKB-UniRule"/>
</dbReference>
<dbReference type="InterPro" id="IPR033656">
    <property type="entry name" value="HisRS_anticodon"/>
</dbReference>
<dbReference type="GO" id="GO:0004821">
    <property type="term" value="F:histidine-tRNA ligase activity"/>
    <property type="evidence" value="ECO:0007669"/>
    <property type="project" value="UniProtKB-UniRule"/>
</dbReference>